<dbReference type="Proteomes" id="UP001332243">
    <property type="component" value="Unassembled WGS sequence"/>
</dbReference>
<proteinExistence type="predicted"/>
<comment type="caution">
    <text evidence="1">The sequence shown here is derived from an EMBL/GenBank/DDBJ whole genome shotgun (WGS) entry which is preliminary data.</text>
</comment>
<dbReference type="InterPro" id="IPR027417">
    <property type="entry name" value="P-loop_NTPase"/>
</dbReference>
<protein>
    <recommendedName>
        <fullName evidence="3">AAA+ ATPase domain-containing protein</fullName>
    </recommendedName>
</protein>
<organism evidence="1 2">
    <name type="scientific">Plantactinospora sonchi</name>
    <dbReference type="NCBI Taxonomy" id="1544735"/>
    <lineage>
        <taxon>Bacteria</taxon>
        <taxon>Bacillati</taxon>
        <taxon>Actinomycetota</taxon>
        <taxon>Actinomycetes</taxon>
        <taxon>Micromonosporales</taxon>
        <taxon>Micromonosporaceae</taxon>
        <taxon>Plantactinospora</taxon>
    </lineage>
</organism>
<dbReference type="RefSeq" id="WP_331214073.1">
    <property type="nucleotide sequence ID" value="NZ_JAZGQK010000007.1"/>
</dbReference>
<evidence type="ECO:0008006" key="3">
    <source>
        <dbReference type="Google" id="ProtNLM"/>
    </source>
</evidence>
<keyword evidence="2" id="KW-1185">Reference proteome</keyword>
<accession>A0ABU7RR28</accession>
<reference evidence="1 2" key="1">
    <citation type="submission" date="2024-01" db="EMBL/GenBank/DDBJ databases">
        <title>Genome insights into Plantactinospora sonchi sp. nov.</title>
        <authorList>
            <person name="Wang L."/>
        </authorList>
    </citation>
    <scope>NUCLEOTIDE SEQUENCE [LARGE SCALE GENOMIC DNA]</scope>
    <source>
        <strain evidence="1 2">NEAU-QY2</strain>
    </source>
</reference>
<name>A0ABU7RR28_9ACTN</name>
<evidence type="ECO:0000313" key="2">
    <source>
        <dbReference type="Proteomes" id="UP001332243"/>
    </source>
</evidence>
<gene>
    <name evidence="1" type="ORF">V1633_10695</name>
</gene>
<sequence>MTSEEVRRRDLTIACLALLHEAAVRSRVANLADDLQVLREQDTGVVDLTGVPDWLWREPDSGLQLVLNAATDPDAGASPAAEVVQALGAEVVAALLDLEAEPAPPRLPVAPTVIVTTGDGRHVAMSLWPADDNAARHPWFRPAEPPDGTTAAVRQALAPFDSLSDLPVDLDLGAGYLWPAHVAGGPALGLHTALVALSRATGLSDVPATLVAIGDLDEEGGFTASPAGTVVAPGHLACAVLVPTSQGWQLTESDGAVRTAVGSGLDAAAGLVWGDEWAAWKREQHRRELVLLGWTPVDSARPSPHLLIPETDVKQVNQLFTLFHQAFEKKIHTAAVLGGPQSSGKTVLVHRLAARLAQQKKPPLVRIIGSTTHELPNREVALRVGRHALGMDEATGAQRRLLILEDLHPVGDGNVDALLPYLSRALGTSVLGVLQYDVNSNEEWQTDHLNVVSAVVGKPAMRRFVEELCRAHPDRLDRDAGLAELDRPKPTSDLRRLIQIMLGQDELTDRFHALDEATRTVIATTAAWTMARAWYAHERLDTLCEEERAAFGLESHADGTRWRMLSPENCRTVLHAYRAAQPEPHTRHRLHPIDATMVDLLLPELLSVLRNGSPRSLTLLRGIRLHRNAAVVEIIRRAWDDRALRRWIRHRETHPARIAELLLTLNVWLSEAVVKECLDALVSRLDEQTDTFTVQESLVVLRCLRTYLAELTARWRPVGNWIRRQVVALLSRGDGSPGERFQLLRLTESFYDMALQEVISEHAGYVLTGLDASQADDYHLVRRVRALQSRAERALRLDQTWFPVEQEAPVQALLAVEPPENAGLHLITSWLALREYFREAKWESLLDDHEHRFSTAMRYTSPHEFSRAVNELKRYGGSFANAVFQRALKTNPRQRAQEGRPFFDAIRYLLHYSTPIEAAEMLRSVAAVHTQAACVLLYSRPDEPDEVLAARMADRAVELADTKGVGMLLSVTQSIDEGYVVRSGGFAQTLALHLGKDRILKLLHDDPRPSIKYYLIKGIADAQVPFLRECLLAAREIVVEAITRSRKPWGPRLALQLGSDLETGQDFLLDLRDHLPLRNVLEGMGHYSSPEAQTEFHRLGRALVPEAAERYAAEFNVDAFLGPLATATPLPAVECCREVGRTLNEAGDPDGGPSIVRAADRMVDETNAWANRLARTRRAEQLVQALNILLDIDRVTACSALADLGLANDEGESLVVWKARRAVFDAPTAAVALFKTLEDAEPGLGTQVYDRLRQEPVLLQVLTHELQILQSPSAQYTAVRQLAAIGVLPGRVDTEWMSQNFMAKAQLVTHYASPRALADVIRMFWIGDRMWADQAVRMIDHARLSLRLRLGRSRDLAPTVGLAALLLDLDDRDGSGRLVGALCDLGPGVVMRRLDLRDAVMLLELVTMHRPESISQFNRELRTSIEARLSRPVILDQREHWTEIGYACHALREAGGSPPGSETPPVLPNVAHHAAVVWGLHGLPDSAWRRAALSEATERLTGRPPTSRYELFSLLVAGGRPDVDGPGIASLSFRQLRALHEIAERDAALAARLAPAEDKVRRGLETPVARVDWEAHRLTASLTRLARRHGRGTQQTG</sequence>
<evidence type="ECO:0000313" key="1">
    <source>
        <dbReference type="EMBL" id="MEE6258956.1"/>
    </source>
</evidence>
<dbReference type="EMBL" id="JAZGQK010000007">
    <property type="protein sequence ID" value="MEE6258956.1"/>
    <property type="molecule type" value="Genomic_DNA"/>
</dbReference>
<dbReference type="SUPFAM" id="SSF52540">
    <property type="entry name" value="P-loop containing nucleoside triphosphate hydrolases"/>
    <property type="match status" value="1"/>
</dbReference>